<keyword evidence="2" id="KW-0964">Secreted</keyword>
<feature type="compositionally biased region" description="Low complexity" evidence="5">
    <location>
        <begin position="235"/>
        <end position="245"/>
    </location>
</feature>
<dbReference type="PANTHER" id="PTHR37467:SF1">
    <property type="entry name" value="EXPORTED CALCIUM-BINDING GLYCOPROTEIN"/>
    <property type="match status" value="1"/>
</dbReference>
<evidence type="ECO:0000256" key="1">
    <source>
        <dbReference type="ARBA" id="ARBA00004613"/>
    </source>
</evidence>
<evidence type="ECO:0000313" key="8">
    <source>
        <dbReference type="EMBL" id="TVT95291.1"/>
    </source>
</evidence>
<dbReference type="AlphaFoldDB" id="A0A558GC00"/>
<name>A0A558GC00_HALVO</name>
<sequence>MPVKRVSGVGWTLVAALLVVAVTVSPVVVAANGVEVRAVDHGGPGVVATENGRPYVASWQPSTVSVTVAGDGNDTEVCLQTDRDDGSTMLLGCEPLGSEGANATGERRVGFEFATWPANATGDRTVTAVVRPGDGGEPVAQASRGVTVLAPAGDADGDNLGNRDELGRGTDVLVADTDTDGVPDGAEVNRYETDPTSTDTDGDDLSDGVEINEQGSNPTETDTDGDGLDDGAEVTTHGTDPTTADTDGDGLDDGAEVNRYETNPTVTDTDGDGLEDGPEVNVRETSPAAADTDGDGLEDGPEVNRYETNPTEADTDGDGLDDGREVNVIGTDPNRGDTDGDGRGDGAEVEAGTDPNAAPGAVVGSLELGSEGWLLVLAVAAIAVALLVVGVRVRDSDARARLSDVRARAADHVDGRGDGASADAVQTGGGDGSARAQSAANSSPADGSPAAEELLDDETRVLRLLDDNGGQLRQSKVVEGTEWSKSKVSRVLSRMADEETVAKINLGRENLIARPESVPEHARSPFDES</sequence>
<dbReference type="InterPro" id="IPR059100">
    <property type="entry name" value="TSP3_bac"/>
</dbReference>
<keyword evidence="6" id="KW-0472">Membrane</keyword>
<keyword evidence="4" id="KW-0106">Calcium</keyword>
<reference evidence="8 9" key="1">
    <citation type="submission" date="2019-07" db="EMBL/GenBank/DDBJ databases">
        <title>Draft genome sequence of Haloferax volcanii SS0101, isolated from salt farm in Samut Sakhon, Thailand.</title>
        <authorList>
            <person name="Wanthongcharoen S."/>
            <person name="Yamprayoonswat W."/>
            <person name="Ruangsuj P."/>
            <person name="Thongpramul N."/>
            <person name="Jumpathong W."/>
            <person name="Sittihan S."/>
            <person name="Kanjanavas P."/>
            <person name="Yasawong M."/>
        </authorList>
    </citation>
    <scope>NUCLEOTIDE SEQUENCE [LARGE SCALE GENOMIC DNA]</scope>
    <source>
        <strain evidence="8 9">SS0101</strain>
    </source>
</reference>
<feature type="region of interest" description="Disordered" evidence="5">
    <location>
        <begin position="409"/>
        <end position="451"/>
    </location>
</feature>
<dbReference type="Proteomes" id="UP000320212">
    <property type="component" value="Unassembled WGS sequence"/>
</dbReference>
<evidence type="ECO:0000256" key="2">
    <source>
        <dbReference type="ARBA" id="ARBA00022525"/>
    </source>
</evidence>
<dbReference type="Pfam" id="PF18884">
    <property type="entry name" value="TSP3_bac"/>
    <property type="match status" value="8"/>
</dbReference>
<gene>
    <name evidence="8" type="ORF">FQA18_07310</name>
</gene>
<dbReference type="SUPFAM" id="SSF103647">
    <property type="entry name" value="TSP type-3 repeat"/>
    <property type="match status" value="1"/>
</dbReference>
<evidence type="ECO:0000256" key="4">
    <source>
        <dbReference type="ARBA" id="ARBA00022837"/>
    </source>
</evidence>
<feature type="compositionally biased region" description="Polar residues" evidence="5">
    <location>
        <begin position="435"/>
        <end position="445"/>
    </location>
</feature>
<accession>A0A558GC00</accession>
<feature type="compositionally biased region" description="Acidic residues" evidence="5">
    <location>
        <begin position="292"/>
        <end position="301"/>
    </location>
</feature>
<feature type="region of interest" description="Disordered" evidence="5">
    <location>
        <begin position="150"/>
        <end position="356"/>
    </location>
</feature>
<evidence type="ECO:0000313" key="9">
    <source>
        <dbReference type="Proteomes" id="UP000320212"/>
    </source>
</evidence>
<evidence type="ECO:0000259" key="7">
    <source>
        <dbReference type="Pfam" id="PF24034"/>
    </source>
</evidence>
<protein>
    <submittedName>
        <fullName evidence="8">MarR family transcriptional regulator</fullName>
    </submittedName>
</protein>
<dbReference type="EMBL" id="VMTR01000035">
    <property type="protein sequence ID" value="TVT95291.1"/>
    <property type="molecule type" value="Genomic_DNA"/>
</dbReference>
<feature type="compositionally biased region" description="Acidic residues" evidence="5">
    <location>
        <begin position="221"/>
        <end position="232"/>
    </location>
</feature>
<feature type="compositionally biased region" description="Acidic residues" evidence="5">
    <location>
        <begin position="269"/>
        <end position="278"/>
    </location>
</feature>
<dbReference type="PANTHER" id="PTHR37467">
    <property type="entry name" value="EXPORTED CALCIUM-BINDING GLYCOPROTEIN-RELATED"/>
    <property type="match status" value="1"/>
</dbReference>
<comment type="caution">
    <text evidence="8">The sequence shown here is derived from an EMBL/GenBank/DDBJ whole genome shotgun (WGS) entry which is preliminary data.</text>
</comment>
<keyword evidence="6" id="KW-1133">Transmembrane helix</keyword>
<evidence type="ECO:0000256" key="3">
    <source>
        <dbReference type="ARBA" id="ARBA00022729"/>
    </source>
</evidence>
<dbReference type="InterPro" id="IPR053180">
    <property type="entry name" value="Ca-binding_acidic-repeat"/>
</dbReference>
<feature type="compositionally biased region" description="Acidic residues" evidence="5">
    <location>
        <begin position="246"/>
        <end position="255"/>
    </location>
</feature>
<evidence type="ECO:0000256" key="5">
    <source>
        <dbReference type="SAM" id="MobiDB-lite"/>
    </source>
</evidence>
<dbReference type="Pfam" id="PF24034">
    <property type="entry name" value="DUF7343"/>
    <property type="match status" value="1"/>
</dbReference>
<dbReference type="InterPro" id="IPR055767">
    <property type="entry name" value="DUF7343"/>
</dbReference>
<keyword evidence="3" id="KW-0732">Signal</keyword>
<proteinExistence type="predicted"/>
<dbReference type="GO" id="GO:0005509">
    <property type="term" value="F:calcium ion binding"/>
    <property type="evidence" value="ECO:0007669"/>
    <property type="project" value="InterPro"/>
</dbReference>
<feature type="domain" description="DUF7343" evidence="7">
    <location>
        <begin position="454"/>
        <end position="514"/>
    </location>
</feature>
<dbReference type="Gene3D" id="4.10.1080.10">
    <property type="entry name" value="TSP type-3 repeat"/>
    <property type="match status" value="1"/>
</dbReference>
<feature type="compositionally biased region" description="Basic and acidic residues" evidence="5">
    <location>
        <begin position="334"/>
        <end position="346"/>
    </location>
</feature>
<evidence type="ECO:0000256" key="6">
    <source>
        <dbReference type="SAM" id="Phobius"/>
    </source>
</evidence>
<dbReference type="InterPro" id="IPR028974">
    <property type="entry name" value="TSP_type-3_rpt"/>
</dbReference>
<feature type="transmembrane region" description="Helical" evidence="6">
    <location>
        <begin position="372"/>
        <end position="393"/>
    </location>
</feature>
<keyword evidence="6" id="KW-0812">Transmembrane</keyword>
<dbReference type="RefSeq" id="WP_144858623.1">
    <property type="nucleotide sequence ID" value="NZ_VMTR01000035.1"/>
</dbReference>
<organism evidence="8 9">
    <name type="scientific">Haloferax volcanii</name>
    <name type="common">Halobacterium volcanii</name>
    <dbReference type="NCBI Taxonomy" id="2246"/>
    <lineage>
        <taxon>Archaea</taxon>
        <taxon>Methanobacteriati</taxon>
        <taxon>Methanobacteriota</taxon>
        <taxon>Stenosarchaea group</taxon>
        <taxon>Halobacteria</taxon>
        <taxon>Halobacteriales</taxon>
        <taxon>Haloferacaceae</taxon>
        <taxon>Haloferax</taxon>
    </lineage>
</organism>
<comment type="subcellular location">
    <subcellularLocation>
        <location evidence="1">Secreted</location>
    </subcellularLocation>
</comment>